<feature type="binding site" evidence="9">
    <location>
        <begin position="18"/>
        <end position="23"/>
    </location>
    <ligand>
        <name>NAD(+)</name>
        <dbReference type="ChEBI" id="CHEBI:57540"/>
    </ligand>
</feature>
<dbReference type="InterPro" id="IPR018177">
    <property type="entry name" value="L-lactate_DH_AS"/>
</dbReference>
<feature type="binding site" evidence="7">
    <location>
        <position position="151"/>
    </location>
    <ligand>
        <name>NAD(+)</name>
        <dbReference type="ChEBI" id="CHEBI:57540"/>
    </ligand>
</feature>
<gene>
    <name evidence="7" type="primary">ldh</name>
    <name evidence="12" type="ORF">U472_14205</name>
</gene>
<evidence type="ECO:0000256" key="1">
    <source>
        <dbReference type="ARBA" id="ARBA00004843"/>
    </source>
</evidence>
<dbReference type="PANTHER" id="PTHR43128:SF16">
    <property type="entry name" value="L-LACTATE DEHYDROGENASE"/>
    <property type="match status" value="1"/>
</dbReference>
<keyword evidence="5 7" id="KW-0520">NAD</keyword>
<dbReference type="CDD" id="cd05292">
    <property type="entry name" value="LDH_2"/>
    <property type="match status" value="1"/>
</dbReference>
<dbReference type="SUPFAM" id="SSF56327">
    <property type="entry name" value="LDH C-terminal domain-like"/>
    <property type="match status" value="1"/>
</dbReference>
<dbReference type="AlphaFoldDB" id="A0A1C0A5S2"/>
<comment type="subcellular location">
    <subcellularLocation>
        <location evidence="7">Cytoplasm</location>
    </subcellularLocation>
</comment>
<dbReference type="InterPro" id="IPR011304">
    <property type="entry name" value="L-lactate_DH"/>
</dbReference>
<feature type="binding site" evidence="7">
    <location>
        <position position="90"/>
    </location>
    <ligand>
        <name>substrate</name>
    </ligand>
</feature>
<feature type="modified residue" description="Phosphotyrosine" evidence="7">
    <location>
        <position position="229"/>
    </location>
</feature>
<protein>
    <recommendedName>
        <fullName evidence="3 7">L-lactate dehydrogenase</fullName>
        <shortName evidence="7">L-LDH</shortName>
        <ecNumber evidence="3 7">1.1.1.27</ecNumber>
    </recommendedName>
</protein>
<dbReference type="PROSITE" id="PS00064">
    <property type="entry name" value="L_LDH"/>
    <property type="match status" value="1"/>
</dbReference>
<comment type="subunit">
    <text evidence="7">Homotetramer.</text>
</comment>
<comment type="similarity">
    <text evidence="2 7">Belongs to the LDH/MDH superfamily. LDH family.</text>
</comment>
<dbReference type="EC" id="1.1.1.27" evidence="3 7"/>
<organism evidence="12 13">
    <name type="scientific">Orenia metallireducens</name>
    <dbReference type="NCBI Taxonomy" id="1413210"/>
    <lineage>
        <taxon>Bacteria</taxon>
        <taxon>Bacillati</taxon>
        <taxon>Bacillota</taxon>
        <taxon>Clostridia</taxon>
        <taxon>Halanaerobiales</taxon>
        <taxon>Halobacteroidaceae</taxon>
        <taxon>Orenia</taxon>
    </lineage>
</organism>
<comment type="catalytic activity">
    <reaction evidence="6 7">
        <text>(S)-lactate + NAD(+) = pyruvate + NADH + H(+)</text>
        <dbReference type="Rhea" id="RHEA:23444"/>
        <dbReference type="ChEBI" id="CHEBI:15361"/>
        <dbReference type="ChEBI" id="CHEBI:15378"/>
        <dbReference type="ChEBI" id="CHEBI:16651"/>
        <dbReference type="ChEBI" id="CHEBI:57540"/>
        <dbReference type="ChEBI" id="CHEBI:57945"/>
        <dbReference type="EC" id="1.1.1.27"/>
    </reaction>
</comment>
<feature type="binding site" evidence="7">
    <location>
        <begin position="128"/>
        <end position="131"/>
    </location>
    <ligand>
        <name>substrate</name>
    </ligand>
</feature>
<name>A0A1C0A5S2_9FIRM</name>
<feature type="binding site" evidence="7">
    <location>
        <position position="176"/>
    </location>
    <ligand>
        <name>beta-D-fructose 1,6-bisphosphate</name>
        <dbReference type="ChEBI" id="CHEBI:32966"/>
        <note>allosteric activator</note>
    </ligand>
</feature>
<dbReference type="OrthoDB" id="9802969at2"/>
<feature type="domain" description="Lactate/malate dehydrogenase N-terminal" evidence="10">
    <location>
        <begin position="13"/>
        <end position="150"/>
    </location>
</feature>
<dbReference type="NCBIfam" id="NF000824">
    <property type="entry name" value="PRK00066.1"/>
    <property type="match status" value="1"/>
</dbReference>
<dbReference type="InterPro" id="IPR001236">
    <property type="entry name" value="Lactate/malate_DH_N"/>
</dbReference>
<evidence type="ECO:0000256" key="3">
    <source>
        <dbReference type="ARBA" id="ARBA00012967"/>
    </source>
</evidence>
<dbReference type="NCBIfam" id="TIGR01771">
    <property type="entry name" value="L-LDH-NAD"/>
    <property type="match status" value="1"/>
</dbReference>
<dbReference type="Gene3D" id="3.90.110.10">
    <property type="entry name" value="Lactate dehydrogenase/glycoside hydrolase, family 4, C-terminal"/>
    <property type="match status" value="1"/>
</dbReference>
<comment type="caution">
    <text evidence="12">The sequence shown here is derived from an EMBL/GenBank/DDBJ whole genome shotgun (WGS) entry which is preliminary data.</text>
</comment>
<feature type="binding site" evidence="7">
    <location>
        <begin position="87"/>
        <end position="88"/>
    </location>
    <ligand>
        <name>NAD(+)</name>
        <dbReference type="ChEBI" id="CHEBI:57540"/>
    </ligand>
</feature>
<keyword evidence="7" id="KW-0021">Allosteric enzyme</keyword>
<reference evidence="12 13" key="2">
    <citation type="submission" date="2016-08" db="EMBL/GenBank/DDBJ databases">
        <title>Orenia metallireducens sp. nov. strain Z6, a Novel Metal-reducing Firmicute from the Deep Subsurface.</title>
        <authorList>
            <person name="Maxim B.I."/>
            <person name="Kenneth K."/>
            <person name="Flynn T.M."/>
            <person name="Oloughlin E.J."/>
            <person name="Locke R.A."/>
            <person name="Weber J.R."/>
            <person name="Egan S.M."/>
            <person name="Mackie R.I."/>
            <person name="Cann I.K."/>
        </authorList>
    </citation>
    <scope>NUCLEOTIDE SEQUENCE [LARGE SCALE GENOMIC DNA]</scope>
    <source>
        <strain evidence="12 13">Z6</strain>
    </source>
</reference>
<dbReference type="GO" id="GO:0006096">
    <property type="term" value="P:glycolytic process"/>
    <property type="evidence" value="ECO:0007669"/>
    <property type="project" value="UniProtKB-UniRule"/>
</dbReference>
<dbReference type="Gene3D" id="3.40.50.720">
    <property type="entry name" value="NAD(P)-binding Rossmann-like Domain"/>
    <property type="match status" value="1"/>
</dbReference>
<feature type="binding site" evidence="7">
    <location>
        <position position="73"/>
    </location>
    <ligand>
        <name>NAD(+)</name>
        <dbReference type="ChEBI" id="CHEBI:57540"/>
    </ligand>
</feature>
<dbReference type="EMBL" id="LWDV01000010">
    <property type="protein sequence ID" value="OCL25492.1"/>
    <property type="molecule type" value="Genomic_DNA"/>
</dbReference>
<dbReference type="RefSeq" id="WP_068719404.1">
    <property type="nucleotide sequence ID" value="NZ_LWDV01000010.1"/>
</dbReference>
<comment type="function">
    <text evidence="7">Catalyzes the conversion of lactate to pyruvate.</text>
</comment>
<feature type="domain" description="Lactate/malate dehydrogenase C-terminal" evidence="11">
    <location>
        <begin position="153"/>
        <end position="316"/>
    </location>
</feature>
<evidence type="ECO:0000256" key="5">
    <source>
        <dbReference type="ARBA" id="ARBA00023027"/>
    </source>
</evidence>
<keyword evidence="13" id="KW-1185">Reference proteome</keyword>
<feature type="binding site" evidence="7 9">
    <location>
        <begin position="126"/>
        <end position="128"/>
    </location>
    <ligand>
        <name>NAD(+)</name>
        <dbReference type="ChEBI" id="CHEBI:57540"/>
    </ligand>
</feature>
<dbReference type="InterPro" id="IPR015955">
    <property type="entry name" value="Lactate_DH/Glyco_Ohase_4_C"/>
</dbReference>
<dbReference type="InterPro" id="IPR022383">
    <property type="entry name" value="Lactate/malate_DH_C"/>
</dbReference>
<comment type="pathway">
    <text evidence="1 7">Fermentation; pyruvate fermentation to lactate; (S)-lactate from pyruvate: step 1/1.</text>
</comment>
<dbReference type="Proteomes" id="UP000093514">
    <property type="component" value="Unassembled WGS sequence"/>
</dbReference>
<feature type="binding site" evidence="7">
    <location>
        <position position="161"/>
    </location>
    <ligand>
        <name>beta-D-fructose 1,6-bisphosphate</name>
        <dbReference type="ChEBI" id="CHEBI:32966"/>
        <note>allosteric activator</note>
    </ligand>
</feature>
<dbReference type="SUPFAM" id="SSF51735">
    <property type="entry name" value="NAD(P)-binding Rossmann-fold domains"/>
    <property type="match status" value="1"/>
</dbReference>
<evidence type="ECO:0000256" key="9">
    <source>
        <dbReference type="PIRSR" id="PIRSR000102-3"/>
    </source>
</evidence>
<evidence type="ECO:0000313" key="12">
    <source>
        <dbReference type="EMBL" id="OCL25492.1"/>
    </source>
</evidence>
<dbReference type="PRINTS" id="PR00086">
    <property type="entry name" value="LLDHDRGNASE"/>
</dbReference>
<evidence type="ECO:0000259" key="11">
    <source>
        <dbReference type="Pfam" id="PF02866"/>
    </source>
</evidence>
<dbReference type="GO" id="GO:0004459">
    <property type="term" value="F:L-lactate dehydrogenase (NAD+) activity"/>
    <property type="evidence" value="ECO:0007669"/>
    <property type="project" value="UniProtKB-UniRule"/>
</dbReference>
<feature type="binding site" evidence="7">
    <location>
        <position position="48"/>
    </location>
    <ligand>
        <name>NAD(+)</name>
        <dbReference type="ChEBI" id="CHEBI:57540"/>
    </ligand>
</feature>
<feature type="binding site" evidence="7">
    <location>
        <position position="238"/>
    </location>
    <ligand>
        <name>substrate</name>
    </ligand>
</feature>
<feature type="binding site" evidence="7">
    <location>
        <begin position="156"/>
        <end position="159"/>
    </location>
    <ligand>
        <name>substrate</name>
    </ligand>
</feature>
<keyword evidence="7" id="KW-0963">Cytoplasm</keyword>
<dbReference type="FunFam" id="3.40.50.720:FF:000018">
    <property type="entry name" value="Malate dehydrogenase"/>
    <property type="match status" value="1"/>
</dbReference>
<dbReference type="Pfam" id="PF02866">
    <property type="entry name" value="Ldh_1_C"/>
    <property type="match status" value="1"/>
</dbReference>
<dbReference type="HAMAP" id="MF_00488">
    <property type="entry name" value="Lactate_dehydrog"/>
    <property type="match status" value="1"/>
</dbReference>
<evidence type="ECO:0000256" key="8">
    <source>
        <dbReference type="PIRSR" id="PIRSR000102-1"/>
    </source>
</evidence>
<comment type="caution">
    <text evidence="7">Lacks conserved residue(s) required for the propagation of feature annotation.</text>
</comment>
<evidence type="ECO:0000259" key="10">
    <source>
        <dbReference type="Pfam" id="PF00056"/>
    </source>
</evidence>
<dbReference type="UniPathway" id="UPA00554">
    <property type="reaction ID" value="UER00611"/>
</dbReference>
<comment type="activity regulation">
    <text evidence="7">Allosterically activated by fructose 1,6-bisphosphate (FBP).</text>
</comment>
<accession>A0A1C0A5S2</accession>
<dbReference type="Pfam" id="PF00056">
    <property type="entry name" value="Ldh_1_N"/>
    <property type="match status" value="1"/>
</dbReference>
<sequence>MNIKCHSKNDPNKIAIIGAGGVGATTAYALMIEGIASEITLIDINKERAEGEAMDLNHGASFVKPVEVYAGDYSDCAEANIIIITAGANQQPDETRLDLVKKNTEIFKKIIPEITKYNQDAILLVVTNPVDILTYVTLKLSGFPKERVIGSGTVLDSSRFRSLISRNCGIAASNVHGYIIGEHGDSEVPVWSLTNIAGTKIDEYCPICDTDCPTNNRDEIAHKVKDAAYEIIKRKGSTFYAVALAVARIVRAIIRDENAILTVSSLMKGQYGIDDICLSLPTIVNNSGIGKVLDLPLNNEEKEKFVNSAVTLKETAKSLDL</sequence>
<evidence type="ECO:0000256" key="2">
    <source>
        <dbReference type="ARBA" id="ARBA00006054"/>
    </source>
</evidence>
<dbReference type="GO" id="GO:0006089">
    <property type="term" value="P:lactate metabolic process"/>
    <property type="evidence" value="ECO:0007669"/>
    <property type="project" value="TreeGrafter"/>
</dbReference>
<evidence type="ECO:0000256" key="4">
    <source>
        <dbReference type="ARBA" id="ARBA00023002"/>
    </source>
</evidence>
<feature type="binding site" evidence="7">
    <location>
        <position position="22"/>
    </location>
    <ligand>
        <name>NAD(+)</name>
        <dbReference type="ChEBI" id="CHEBI:57540"/>
    </ligand>
</feature>
<feature type="binding site" evidence="7 9">
    <location>
        <position position="43"/>
    </location>
    <ligand>
        <name>NAD(+)</name>
        <dbReference type="ChEBI" id="CHEBI:57540"/>
    </ligand>
</feature>
<dbReference type="PANTHER" id="PTHR43128">
    <property type="entry name" value="L-2-HYDROXYCARBOXYLATE DEHYDROGENASE (NAD(P)(+))"/>
    <property type="match status" value="1"/>
</dbReference>
<dbReference type="NCBIfam" id="NF004863">
    <property type="entry name" value="PRK06223.1"/>
    <property type="match status" value="1"/>
</dbReference>
<proteinExistence type="inferred from homology"/>
<reference evidence="13" key="1">
    <citation type="submission" date="2016-07" db="EMBL/GenBank/DDBJ databases">
        <authorList>
            <person name="Florea S."/>
            <person name="Webb J.S."/>
            <person name="Jaromczyk J."/>
            <person name="Schardl C.L."/>
        </authorList>
    </citation>
    <scope>NUCLEOTIDE SEQUENCE [LARGE SCALE GENOMIC DNA]</scope>
    <source>
        <strain evidence="13">Z6</strain>
    </source>
</reference>
<keyword evidence="4 7" id="KW-0560">Oxidoreductase</keyword>
<feature type="active site" description="Proton acceptor" evidence="7 8">
    <location>
        <position position="183"/>
    </location>
</feature>
<dbReference type="GO" id="GO:0005737">
    <property type="term" value="C:cytoplasm"/>
    <property type="evidence" value="ECO:0007669"/>
    <property type="project" value="UniProtKB-SubCell"/>
</dbReference>
<dbReference type="InterPro" id="IPR001557">
    <property type="entry name" value="L-lactate/malate_DH"/>
</dbReference>
<feature type="binding site" evidence="7">
    <location>
        <position position="96"/>
    </location>
    <ligand>
        <name>substrate</name>
    </ligand>
</feature>
<evidence type="ECO:0000313" key="13">
    <source>
        <dbReference type="Proteomes" id="UP000093514"/>
    </source>
</evidence>
<evidence type="ECO:0000256" key="7">
    <source>
        <dbReference type="HAMAP-Rule" id="MF_00488"/>
    </source>
</evidence>
<keyword evidence="7" id="KW-0597">Phosphoprotein</keyword>
<dbReference type="InterPro" id="IPR036291">
    <property type="entry name" value="NAD(P)-bd_dom_sf"/>
</dbReference>
<evidence type="ECO:0000256" key="6">
    <source>
        <dbReference type="ARBA" id="ARBA00049258"/>
    </source>
</evidence>
<feature type="binding site" evidence="9">
    <location>
        <position position="103"/>
    </location>
    <ligand>
        <name>NAD(+)</name>
        <dbReference type="ChEBI" id="CHEBI:57540"/>
    </ligand>
</feature>
<dbReference type="PIRSF" id="PIRSF000102">
    <property type="entry name" value="Lac_mal_DH"/>
    <property type="match status" value="1"/>
</dbReference>